<name>A0A147B7L7_9ACAR</name>
<evidence type="ECO:0000256" key="3">
    <source>
        <dbReference type="ARBA" id="ARBA00022525"/>
    </source>
</evidence>
<dbReference type="PROSITE" id="PS00287">
    <property type="entry name" value="CYSTATIN"/>
    <property type="match status" value="1"/>
</dbReference>
<dbReference type="GO" id="GO:0031982">
    <property type="term" value="C:vesicle"/>
    <property type="evidence" value="ECO:0007669"/>
    <property type="project" value="TreeGrafter"/>
</dbReference>
<protein>
    <submittedName>
        <fullName evidence="8">Secreted cystatin</fullName>
    </submittedName>
</protein>
<dbReference type="InterPro" id="IPR000010">
    <property type="entry name" value="Cystatin_dom"/>
</dbReference>
<dbReference type="InterPro" id="IPR046350">
    <property type="entry name" value="Cystatin_sf"/>
</dbReference>
<dbReference type="GO" id="GO:0004869">
    <property type="term" value="F:cysteine-type endopeptidase inhibitor activity"/>
    <property type="evidence" value="ECO:0007669"/>
    <property type="project" value="UniProtKB-KW"/>
</dbReference>
<dbReference type="Pfam" id="PF00031">
    <property type="entry name" value="Cystatin"/>
    <property type="match status" value="1"/>
</dbReference>
<dbReference type="SMART" id="SM00043">
    <property type="entry name" value="CY"/>
    <property type="match status" value="1"/>
</dbReference>
<evidence type="ECO:0000256" key="6">
    <source>
        <dbReference type="ARBA" id="ARBA00022729"/>
    </source>
</evidence>
<dbReference type="PANTHER" id="PTHR46186">
    <property type="entry name" value="CYSTATIN"/>
    <property type="match status" value="1"/>
</dbReference>
<keyword evidence="5" id="KW-0789">Thiol protease inhibitor</keyword>
<keyword evidence="4" id="KW-0646">Protease inhibitor</keyword>
<dbReference type="PANTHER" id="PTHR46186:SF2">
    <property type="entry name" value="CYSTATIN"/>
    <property type="match status" value="1"/>
</dbReference>
<evidence type="ECO:0000256" key="5">
    <source>
        <dbReference type="ARBA" id="ARBA00022704"/>
    </source>
</evidence>
<dbReference type="CDD" id="cd00042">
    <property type="entry name" value="CY"/>
    <property type="match status" value="1"/>
</dbReference>
<dbReference type="GO" id="GO:0005737">
    <property type="term" value="C:cytoplasm"/>
    <property type="evidence" value="ECO:0007669"/>
    <property type="project" value="TreeGrafter"/>
</dbReference>
<dbReference type="EMBL" id="GEIB01001544">
    <property type="protein sequence ID" value="JAR86737.1"/>
    <property type="molecule type" value="Transcribed_RNA"/>
</dbReference>
<proteinExistence type="inferred from homology"/>
<evidence type="ECO:0000259" key="7">
    <source>
        <dbReference type="SMART" id="SM00043"/>
    </source>
</evidence>
<evidence type="ECO:0000256" key="2">
    <source>
        <dbReference type="ARBA" id="ARBA00009403"/>
    </source>
</evidence>
<comment type="similarity">
    <text evidence="2">Belongs to the cystatin family.</text>
</comment>
<organism evidence="8">
    <name type="scientific">Alectorobius mimon</name>
    <dbReference type="NCBI Taxonomy" id="360319"/>
    <lineage>
        <taxon>Eukaryota</taxon>
        <taxon>Metazoa</taxon>
        <taxon>Ecdysozoa</taxon>
        <taxon>Arthropoda</taxon>
        <taxon>Chelicerata</taxon>
        <taxon>Arachnida</taxon>
        <taxon>Acari</taxon>
        <taxon>Parasitiformes</taxon>
        <taxon>Ixodida</taxon>
        <taxon>Ixodoidea</taxon>
        <taxon>Argasidae</taxon>
        <taxon>Ornithodorinae</taxon>
        <taxon>Alectorobius</taxon>
    </lineage>
</organism>
<keyword evidence="6" id="KW-0732">Signal</keyword>
<accession>A0A147B7L7</accession>
<dbReference type="GO" id="GO:0005615">
    <property type="term" value="C:extracellular space"/>
    <property type="evidence" value="ECO:0007669"/>
    <property type="project" value="TreeGrafter"/>
</dbReference>
<sequence length="145" mass="16260">VKHFALRVVTTSVATKMMHLGVLILASVTVCLARVEHRVGGWSEVDPNSAPIYLELAHFAVASNTEGLDHYYTPIEVTRAERQVVAGVNYRLEVKVAPSVCSVVETEYDKDRCHPQPDAETKTCVVRVYDIPWRQERRVTSFSCS</sequence>
<feature type="non-terminal residue" evidence="8">
    <location>
        <position position="1"/>
    </location>
</feature>
<dbReference type="AlphaFoldDB" id="A0A147B7L7"/>
<dbReference type="InterPro" id="IPR018073">
    <property type="entry name" value="Prot_inh_cystat_CS"/>
</dbReference>
<comment type="subcellular location">
    <subcellularLocation>
        <location evidence="1">Secreted</location>
    </subcellularLocation>
</comment>
<evidence type="ECO:0000256" key="1">
    <source>
        <dbReference type="ARBA" id="ARBA00004613"/>
    </source>
</evidence>
<feature type="domain" description="Cystatin" evidence="7">
    <location>
        <begin position="37"/>
        <end position="145"/>
    </location>
</feature>
<keyword evidence="3" id="KW-0964">Secreted</keyword>
<evidence type="ECO:0000256" key="4">
    <source>
        <dbReference type="ARBA" id="ARBA00022690"/>
    </source>
</evidence>
<evidence type="ECO:0000313" key="8">
    <source>
        <dbReference type="EMBL" id="JAR86737.1"/>
    </source>
</evidence>
<dbReference type="Gene3D" id="3.10.450.10">
    <property type="match status" value="1"/>
</dbReference>
<dbReference type="SUPFAM" id="SSF54403">
    <property type="entry name" value="Cystatin/monellin"/>
    <property type="match status" value="1"/>
</dbReference>
<reference evidence="8" key="1">
    <citation type="submission" date="2016-03" db="EMBL/GenBank/DDBJ databases">
        <title>Gut transcriptome analysis on engorged females of Ornithodoros mimon (Acari: Argasidae) and phylogenetic inferences of soft ticks.</title>
        <authorList>
            <person name="Landulfo G.A."/>
            <person name="Giovanni D."/>
            <person name="Carvalho E."/>
            <person name="Junqueira-de-Azevedo I."/>
            <person name="Patane J."/>
            <person name="Mendoca R."/>
            <person name="Barros-Battesti D."/>
        </authorList>
    </citation>
    <scope>NUCLEOTIDE SEQUENCE</scope>
    <source>
        <strain evidence="8">Females</strain>
        <tissue evidence="8">Gut</tissue>
    </source>
</reference>